<protein>
    <submittedName>
        <fullName evidence="2">Xanthine dehydrogenase YagR molybdenum-binding subunit</fullName>
    </submittedName>
</protein>
<accession>A0A1T5NXN0</accession>
<dbReference type="InterPro" id="IPR046867">
    <property type="entry name" value="AldOxase/xan_DH_MoCoBD2"/>
</dbReference>
<dbReference type="Pfam" id="PF20256">
    <property type="entry name" value="MoCoBD_2"/>
    <property type="match status" value="1"/>
</dbReference>
<dbReference type="InterPro" id="IPR000674">
    <property type="entry name" value="Ald_Oxase/Xan_DH_a/b"/>
</dbReference>
<gene>
    <name evidence="2" type="ORF">SAMN05660461_3039</name>
</gene>
<organism evidence="2 3">
    <name type="scientific">Chitinophaga ginsengisegetis</name>
    <dbReference type="NCBI Taxonomy" id="393003"/>
    <lineage>
        <taxon>Bacteria</taxon>
        <taxon>Pseudomonadati</taxon>
        <taxon>Bacteroidota</taxon>
        <taxon>Chitinophagia</taxon>
        <taxon>Chitinophagales</taxon>
        <taxon>Chitinophagaceae</taxon>
        <taxon>Chitinophaga</taxon>
    </lineage>
</organism>
<dbReference type="AlphaFoldDB" id="A0A1T5NXN0"/>
<dbReference type="PANTHER" id="PTHR11908:SF153">
    <property type="entry name" value="DEHYDROGENASE"/>
    <property type="match status" value="1"/>
</dbReference>
<evidence type="ECO:0000313" key="2">
    <source>
        <dbReference type="EMBL" id="SKD05215.1"/>
    </source>
</evidence>
<evidence type="ECO:0000259" key="1">
    <source>
        <dbReference type="SMART" id="SM01008"/>
    </source>
</evidence>
<dbReference type="PANTHER" id="PTHR11908">
    <property type="entry name" value="XANTHINE DEHYDROGENASE"/>
    <property type="match status" value="1"/>
</dbReference>
<dbReference type="InterPro" id="IPR008274">
    <property type="entry name" value="AldOxase/xan_DH_MoCoBD1"/>
</dbReference>
<keyword evidence="3" id="KW-1185">Reference proteome</keyword>
<sequence length="745" mass="80794">MKKQQTGQSMDRVDGRLKVTGGAKYFADHQLPELLYAALVCSSISNGTIKSINTTKALRAPGVQDVISHLNAPPVPGYKNSDPNAKDGLKIFKDNRIYSNGQPVAIVLANTMERAVHAASLVEVQYNQETHYTDMNANMGKAFQNNRMKDYTRGEADAWKKAPVTIDATYSLPLEVHNPMELAGIIAHWDTPDTLVLYAKTQGVKNVQDTIKRLFQIPEQNITVHSQFVGGGFGMALRVWPLEIATIVAAKKVRKPVKLVITRDQMFTLVGYRPNAVQRLSLGATADGKLTGITHEAVAVTSPYEDFTEGIVSMSKFMYACPNVTTRYKLVPLNISTPIWMRGPGEATGAFALESAIDELSYKLNIDPLELRVLNHADTDPEKDLPFSSKYLKEAYQLGAEKIGWSNRKAAPRSMQEDGMLVGYGMSSGTFGAFRGKATVSATLKADGSLILQSAAADIGPGTATAMVQIAADVTGIAPAKIKFMLGESAYPFAPQQGGSSTVSTLGSAVTDACKALQQKLAGLAISHVPAFKNAAPETIIFEDGQLLRAGQSEKISYETILQQQQLPEVNVVATSQSGEERKKYSMYSFSVHFTKVHVHPATGVVRIKHIVSVADAGTIVNAKTARSQMIGGVVGGIGMALTEEAVMDHRFGRFVNNNYADYHVPVNADTPPTDVYFINKKDPYINPMGSKGMGEIALIGFAAAVSNAVYHATGKRVRDLPITPDKVLDEKGYQQWKLENKMST</sequence>
<dbReference type="RefSeq" id="WP_079470336.1">
    <property type="nucleotide sequence ID" value="NZ_FUZZ01000002.1"/>
</dbReference>
<dbReference type="SMART" id="SM01008">
    <property type="entry name" value="Ald_Xan_dh_C"/>
    <property type="match status" value="1"/>
</dbReference>
<proteinExistence type="predicted"/>
<dbReference type="InterPro" id="IPR016208">
    <property type="entry name" value="Ald_Oxase/xanthine_DH-like"/>
</dbReference>
<dbReference type="InterPro" id="IPR037165">
    <property type="entry name" value="AldOxase/xan_DH_Mopterin-bd_sf"/>
</dbReference>
<dbReference type="Gene3D" id="3.90.1170.50">
    <property type="entry name" value="Aldehyde oxidase/xanthine dehydrogenase, a/b hammerhead"/>
    <property type="match status" value="1"/>
</dbReference>
<dbReference type="Pfam" id="PF01315">
    <property type="entry name" value="Ald_Xan_dh_C"/>
    <property type="match status" value="1"/>
</dbReference>
<dbReference type="InterPro" id="IPR036856">
    <property type="entry name" value="Ald_Oxase/Xan_DH_a/b_sf"/>
</dbReference>
<evidence type="ECO:0000313" key="3">
    <source>
        <dbReference type="Proteomes" id="UP000190166"/>
    </source>
</evidence>
<dbReference type="Pfam" id="PF02738">
    <property type="entry name" value="MoCoBD_1"/>
    <property type="match status" value="1"/>
</dbReference>
<dbReference type="GO" id="GO:0016491">
    <property type="term" value="F:oxidoreductase activity"/>
    <property type="evidence" value="ECO:0007669"/>
    <property type="project" value="InterPro"/>
</dbReference>
<dbReference type="STRING" id="393003.SAMN05660461_3039"/>
<name>A0A1T5NXN0_9BACT</name>
<dbReference type="Gene3D" id="3.30.365.10">
    <property type="entry name" value="Aldehyde oxidase/xanthine dehydrogenase, molybdopterin binding domain"/>
    <property type="match status" value="4"/>
</dbReference>
<dbReference type="SUPFAM" id="SSF56003">
    <property type="entry name" value="Molybdenum cofactor-binding domain"/>
    <property type="match status" value="1"/>
</dbReference>
<dbReference type="SUPFAM" id="SSF54665">
    <property type="entry name" value="CO dehydrogenase molybdoprotein N-domain-like"/>
    <property type="match status" value="1"/>
</dbReference>
<dbReference type="GO" id="GO:0005506">
    <property type="term" value="F:iron ion binding"/>
    <property type="evidence" value="ECO:0007669"/>
    <property type="project" value="InterPro"/>
</dbReference>
<dbReference type="EMBL" id="FUZZ01000002">
    <property type="protein sequence ID" value="SKD05215.1"/>
    <property type="molecule type" value="Genomic_DNA"/>
</dbReference>
<feature type="domain" description="Aldehyde oxidase/xanthine dehydrogenase a/b hammerhead" evidence="1">
    <location>
        <begin position="20"/>
        <end position="130"/>
    </location>
</feature>
<dbReference type="Proteomes" id="UP000190166">
    <property type="component" value="Unassembled WGS sequence"/>
</dbReference>
<reference evidence="2 3" key="1">
    <citation type="submission" date="2017-02" db="EMBL/GenBank/DDBJ databases">
        <authorList>
            <person name="Peterson S.W."/>
        </authorList>
    </citation>
    <scope>NUCLEOTIDE SEQUENCE [LARGE SCALE GENOMIC DNA]</scope>
    <source>
        <strain evidence="2 3">DSM 18108</strain>
    </source>
</reference>